<proteinExistence type="predicted"/>
<dbReference type="EMBL" id="AP023322">
    <property type="protein sequence ID" value="BCI64001.1"/>
    <property type="molecule type" value="Genomic_DNA"/>
</dbReference>
<keyword evidence="2" id="KW-1185">Reference proteome</keyword>
<protein>
    <submittedName>
        <fullName evidence="1">Uncharacterized protein</fullName>
    </submittedName>
</protein>
<evidence type="ECO:0000313" key="1">
    <source>
        <dbReference type="EMBL" id="BCI64001.1"/>
    </source>
</evidence>
<dbReference type="KEGG" id="copr:Cop2CBH44_23540"/>
<dbReference type="Proteomes" id="UP000594042">
    <property type="component" value="Chromosome"/>
</dbReference>
<gene>
    <name evidence="1" type="ORF">Cop2CBH44_23540</name>
</gene>
<reference evidence="2" key="1">
    <citation type="submission" date="2020-07" db="EMBL/GenBank/DDBJ databases">
        <title>Complete genome sequencing of Coprobacter sp. strain 2CBH44.</title>
        <authorList>
            <person name="Sakamoto M."/>
            <person name="Murakami T."/>
            <person name="Mori H."/>
        </authorList>
    </citation>
    <scope>NUCLEOTIDE SEQUENCE [LARGE SCALE GENOMIC DNA]</scope>
    <source>
        <strain evidence="2">2CBH44</strain>
    </source>
</reference>
<evidence type="ECO:0000313" key="2">
    <source>
        <dbReference type="Proteomes" id="UP000594042"/>
    </source>
</evidence>
<dbReference type="AlphaFoldDB" id="A0A7G1HZT2"/>
<name>A0A7G1HZT2_9BACT</name>
<organism evidence="1 2">
    <name type="scientific">Coprobacter secundus subsp. similis</name>
    <dbReference type="NCBI Taxonomy" id="2751153"/>
    <lineage>
        <taxon>Bacteria</taxon>
        <taxon>Pseudomonadati</taxon>
        <taxon>Bacteroidota</taxon>
        <taxon>Bacteroidia</taxon>
        <taxon>Bacteroidales</taxon>
        <taxon>Barnesiellaceae</taxon>
        <taxon>Coprobacter</taxon>
    </lineage>
</organism>
<sequence length="38" mass="4387">MNSFESMCETFGSLFRKKSYLLLVKNENNTEKGKVILS</sequence>
<accession>A0A7G1HZT2</accession>